<proteinExistence type="predicted"/>
<dbReference type="AlphaFoldDB" id="A0A419IBD5"/>
<dbReference type="PANTHER" id="PTHR42305:SF1">
    <property type="entry name" value="MEMBRANE PROTEIN RV1733C-RELATED"/>
    <property type="match status" value="1"/>
</dbReference>
<sequence>MEMTIIQAFRPILWFARRIGLLPSPLRRTVDRLESLLVAVAILLALAAVPFAVAAGRAVSTGVQHTAAAQAAASTPVAATPVQKALNVPPVPTTRPVPVVWTLPDGSVHSGQVEMNVGTSAPTTVTIWVDRQGRQVSPPVGTDQAGRRGTVVGILTELAVILALTGLVALLRWPLNRHRAAGWENEWRIVGPVWTKHRI</sequence>
<feature type="transmembrane region" description="Helical" evidence="1">
    <location>
        <begin position="151"/>
        <end position="171"/>
    </location>
</feature>
<reference evidence="2 3" key="1">
    <citation type="submission" date="2018-09" db="EMBL/GenBank/DDBJ databases">
        <title>YIM PH 21725 draft genome.</title>
        <authorList>
            <person name="Miao C."/>
        </authorList>
    </citation>
    <scope>NUCLEOTIDE SEQUENCE [LARGE SCALE GENOMIC DNA]</scope>
    <source>
        <strain evidence="3">YIM PH21725</strain>
    </source>
</reference>
<keyword evidence="1" id="KW-0812">Transmembrane</keyword>
<organism evidence="2 3">
    <name type="scientific">Amycolatopsis panacis</name>
    <dbReference type="NCBI Taxonomy" id="2340917"/>
    <lineage>
        <taxon>Bacteria</taxon>
        <taxon>Bacillati</taxon>
        <taxon>Actinomycetota</taxon>
        <taxon>Actinomycetes</taxon>
        <taxon>Pseudonocardiales</taxon>
        <taxon>Pseudonocardiaceae</taxon>
        <taxon>Amycolatopsis</taxon>
    </lineage>
</organism>
<keyword evidence="3" id="KW-1185">Reference proteome</keyword>
<protein>
    <submittedName>
        <fullName evidence="2">Uncharacterized protein</fullName>
    </submittedName>
</protein>
<keyword evidence="1" id="KW-0472">Membrane</keyword>
<evidence type="ECO:0000313" key="3">
    <source>
        <dbReference type="Proteomes" id="UP000285112"/>
    </source>
</evidence>
<dbReference type="EMBL" id="QZFV01000010">
    <property type="protein sequence ID" value="RJQ92313.1"/>
    <property type="molecule type" value="Genomic_DNA"/>
</dbReference>
<accession>A0A419IBD5</accession>
<gene>
    <name evidence="2" type="ORF">D5S19_00625</name>
</gene>
<evidence type="ECO:0000256" key="1">
    <source>
        <dbReference type="SAM" id="Phobius"/>
    </source>
</evidence>
<keyword evidence="1" id="KW-1133">Transmembrane helix</keyword>
<feature type="transmembrane region" description="Helical" evidence="1">
    <location>
        <begin position="36"/>
        <end position="55"/>
    </location>
</feature>
<dbReference type="Proteomes" id="UP000285112">
    <property type="component" value="Unassembled WGS sequence"/>
</dbReference>
<dbReference type="InterPro" id="IPR039708">
    <property type="entry name" value="MT1774/Rv1733c-like"/>
</dbReference>
<comment type="caution">
    <text evidence="2">The sequence shown here is derived from an EMBL/GenBank/DDBJ whole genome shotgun (WGS) entry which is preliminary data.</text>
</comment>
<name>A0A419IBD5_9PSEU</name>
<dbReference type="PANTHER" id="PTHR42305">
    <property type="entry name" value="MEMBRANE PROTEIN RV1733C-RELATED"/>
    <property type="match status" value="1"/>
</dbReference>
<evidence type="ECO:0000313" key="2">
    <source>
        <dbReference type="EMBL" id="RJQ92313.1"/>
    </source>
</evidence>